<dbReference type="InterPro" id="IPR013217">
    <property type="entry name" value="Methyltransf_12"/>
</dbReference>
<dbReference type="PRINTS" id="PR00154">
    <property type="entry name" value="AMPBINDING"/>
</dbReference>
<dbReference type="PROSITE" id="PS50075">
    <property type="entry name" value="CARRIER"/>
    <property type="match status" value="1"/>
</dbReference>
<sequence>MVNQSLTGYKGIDQQDKDELHYWSTILEEDMQMSGFAASATAVQFNECVSDQQCYNHIIDVPLAQRMISQCRGNKNALFLFMLSSLNLLLSKYNCNSDILVGIPPLNNGGKLSQVSSAKLLPIRTQVNWTVCYKHYLASVKQIVSEAYLHQNLAYAEYLNNTSGNSADTFKTIVMFEGIHPSVALENLGPEILFKMHEEAGMITLSVYFNNKYHIIETVQQYVKHLTQLLNWLTLHPDETMEQIDLLTTAEQDNLLQMYSGFAESTASNLGSVVEHFEIAVRQHPTLTAVIDNNQSLSYEALNDRANQLAHFLLKHNIDVEEPVGILLPQSVEQAVAMLGVLKASATFVPLDVENPEERIRTIIKDAGIKILISSKKYIRILNRLQWECPEMKSYICLDSIYIYDEVENEANSLMDENLWEYMGSVSVDDITGGGWVNSYTGLNFSQEEMDEYGDNVLAKLRPYLNRNQKVLEIGCASGITMFRIAPLVLEYYGTDLSGAILEKNQLKIDQQGIKNIRLGKMPAHEVGFIPGNFDVIIMNSVVQCFHGHNYFRQVLSKAIEKIPEQGIIFIGDIMDLDSKSAFTDSLHQYASKLQTAQKQALKLEWEEELFLSRAFFEDLQCELDNIESIEFTGKQGNITNELTEYRYDVLLVINKLKKNNRVPQKKKNKYQFSRSDLNSIITLNNPDRKPGPDNLAYIIYTSGTTGTPKGVMIEHRGLVHLCEWHNQRFQVTSNDKATRYAGFGFDASVWELFPYLLKGAAVYYIDNFLKLDMLKLNRYFEEKQITISFLPTQVCEQFMEFDNQSLRYLLTGGDSLRIIKPTSYKIVNNYGPTENTVVTTSGQLNINNTVIPIGMPIANVAVYIMDAYGHLQPIGASGELFIAGPGLSRGYLKRDKLTTDKFIANPFVQGTLMFKSGDLGRWLPDGEIEFLGRADQQVKIRGYRIELGEIDNKLLKLPYIKESVVIDRLEEGGDRYLCAYYVANNSSVDVADIRKELSKELPEYMIPAYFVELKAMPLTSNGKVNRKVLPEPEERLLTKLRNYRAPMNEIEIAVCEIWQDVLAVNKIGVTDNFFEVGGNSLKAVRVISKLSEQFEVGINQLFQYPTVETLATQIHFKGISLEQKIEQAKQWISRSHNRAEQAEEIDDKMKRYSKSYNDELYLVGEQRDYKLPKQILLTGASGYLGIHLLYEILVTSQDHIYILKRGLNERDAVNTLIRKIEFYFGASVYEEHKHRIHVICGDLTKVQFGVDSMCYYQLINQIDTVLHAAANVKHYGALDDFYKVNVTGTEHIIDFALSGREKCLHFISTVGIASGTVNNQPHILFTEDDCNVGQQIDNFYTQTKLEAELMVLRACREGLTAKIYRVGNLVCHSESGKFQENIEENGFYKTLKSFIRLRKMPEQSPHHIDFTFVNSASKAILLLMGVHGNKQAIYHVYNHKFISLLQLNQMFNESGLGVEAISPPAFLDFLYSKRNETYAEEYVENILLHSRILNTDETFFTMISEKTVSLLQKLKFEWPAVSEEHIRKMTDYCKEVNFI</sequence>
<name>A0A1G8F8W8_9BACL</name>
<dbReference type="InterPro" id="IPR000873">
    <property type="entry name" value="AMP-dep_synth/lig_dom"/>
</dbReference>
<dbReference type="SUPFAM" id="SSF52777">
    <property type="entry name" value="CoA-dependent acyltransferases"/>
    <property type="match status" value="1"/>
</dbReference>
<dbReference type="Pfam" id="PF00668">
    <property type="entry name" value="Condensation"/>
    <property type="match status" value="1"/>
</dbReference>
<organism evidence="7 8">
    <name type="scientific">Paenibacillus typhae</name>
    <dbReference type="NCBI Taxonomy" id="1174501"/>
    <lineage>
        <taxon>Bacteria</taxon>
        <taxon>Bacillati</taxon>
        <taxon>Bacillota</taxon>
        <taxon>Bacilli</taxon>
        <taxon>Bacillales</taxon>
        <taxon>Paenibacillaceae</taxon>
        <taxon>Paenibacillus</taxon>
    </lineage>
</organism>
<dbReference type="SUPFAM" id="SSF56801">
    <property type="entry name" value="Acetyl-CoA synthetase-like"/>
    <property type="match status" value="1"/>
</dbReference>
<dbReference type="InterPro" id="IPR045851">
    <property type="entry name" value="AMP-bd_C_sf"/>
</dbReference>
<dbReference type="Pfam" id="PF07993">
    <property type="entry name" value="NAD_binding_4"/>
    <property type="match status" value="1"/>
</dbReference>
<dbReference type="SUPFAM" id="SSF47336">
    <property type="entry name" value="ACP-like"/>
    <property type="match status" value="1"/>
</dbReference>
<dbReference type="FunFam" id="1.10.1200.10:FF:000005">
    <property type="entry name" value="Nonribosomal peptide synthetase 1"/>
    <property type="match status" value="1"/>
</dbReference>
<dbReference type="InterPro" id="IPR036291">
    <property type="entry name" value="NAD(P)-bd_dom_sf"/>
</dbReference>
<dbReference type="Pfam" id="PF00501">
    <property type="entry name" value="AMP-binding"/>
    <property type="match status" value="2"/>
</dbReference>
<dbReference type="InterPro" id="IPR020459">
    <property type="entry name" value="AMP-binding"/>
</dbReference>
<dbReference type="SUPFAM" id="SSF53335">
    <property type="entry name" value="S-adenosyl-L-methionine-dependent methyltransferases"/>
    <property type="match status" value="1"/>
</dbReference>
<accession>A0A1G8F8W8</accession>
<dbReference type="Pfam" id="PF08242">
    <property type="entry name" value="Methyltransf_12"/>
    <property type="match status" value="1"/>
</dbReference>
<dbReference type="InterPro" id="IPR001242">
    <property type="entry name" value="Condensation_dom"/>
</dbReference>
<dbReference type="Gene3D" id="3.30.300.30">
    <property type="match status" value="1"/>
</dbReference>
<dbReference type="CDD" id="cd02440">
    <property type="entry name" value="AdoMet_MTases"/>
    <property type="match status" value="1"/>
</dbReference>
<gene>
    <name evidence="7" type="ORF">SAMN05216192_101166</name>
</gene>
<dbReference type="Gene3D" id="3.40.50.12780">
    <property type="entry name" value="N-terminal domain of ligase-like"/>
    <property type="match status" value="2"/>
</dbReference>
<keyword evidence="8" id="KW-1185">Reference proteome</keyword>
<dbReference type="PANTHER" id="PTHR44845:SF7">
    <property type="entry name" value="PLIPASTATIN SYNTHASE SUBUNIT D"/>
    <property type="match status" value="1"/>
</dbReference>
<dbReference type="Pfam" id="PF13193">
    <property type="entry name" value="AMP-binding_C"/>
    <property type="match status" value="1"/>
</dbReference>
<dbReference type="FunFam" id="3.30.300.30:FF:000010">
    <property type="entry name" value="Enterobactin synthetase component F"/>
    <property type="match status" value="1"/>
</dbReference>
<dbReference type="Gene3D" id="3.30.559.30">
    <property type="entry name" value="Nonribosomal peptide synthetase, condensation domain"/>
    <property type="match status" value="1"/>
</dbReference>
<evidence type="ECO:0000256" key="3">
    <source>
        <dbReference type="ARBA" id="ARBA00022450"/>
    </source>
</evidence>
<dbReference type="InterPro" id="IPR029063">
    <property type="entry name" value="SAM-dependent_MTases_sf"/>
</dbReference>
<comment type="cofactor">
    <cofactor evidence="1">
        <name>pantetheine 4'-phosphate</name>
        <dbReference type="ChEBI" id="CHEBI:47942"/>
    </cofactor>
</comment>
<dbReference type="InterPro" id="IPR042099">
    <property type="entry name" value="ANL_N_sf"/>
</dbReference>
<keyword evidence="3" id="KW-0596">Phosphopantetheine</keyword>
<evidence type="ECO:0000313" key="8">
    <source>
        <dbReference type="Proteomes" id="UP000199050"/>
    </source>
</evidence>
<dbReference type="STRING" id="1174501.SAMN05216192_101166"/>
<dbReference type="Proteomes" id="UP000199050">
    <property type="component" value="Unassembled WGS sequence"/>
</dbReference>
<keyword evidence="5" id="KW-0808">Transferase</keyword>
<dbReference type="PROSITE" id="PS00455">
    <property type="entry name" value="AMP_BINDING"/>
    <property type="match status" value="1"/>
</dbReference>
<dbReference type="InterPro" id="IPR036736">
    <property type="entry name" value="ACP-like_sf"/>
</dbReference>
<dbReference type="EMBL" id="FNDX01000001">
    <property type="protein sequence ID" value="SDH78429.1"/>
    <property type="molecule type" value="Genomic_DNA"/>
</dbReference>
<dbReference type="RefSeq" id="WP_090711243.1">
    <property type="nucleotide sequence ID" value="NZ_FNDX01000001.1"/>
</dbReference>
<dbReference type="PIRSF" id="PIRSF001617">
    <property type="entry name" value="Alpha-AR"/>
    <property type="match status" value="1"/>
</dbReference>
<dbReference type="InterPro" id="IPR006162">
    <property type="entry name" value="Ppantetheine_attach_site"/>
</dbReference>
<dbReference type="InterPro" id="IPR020845">
    <property type="entry name" value="AMP-binding_CS"/>
</dbReference>
<dbReference type="SUPFAM" id="SSF51735">
    <property type="entry name" value="NAD(P)-binding Rossmann-fold domains"/>
    <property type="match status" value="1"/>
</dbReference>
<reference evidence="8" key="1">
    <citation type="submission" date="2016-10" db="EMBL/GenBank/DDBJ databases">
        <authorList>
            <person name="Varghese N."/>
            <person name="Submissions S."/>
        </authorList>
    </citation>
    <scope>NUCLEOTIDE SEQUENCE [LARGE SCALE GENOMIC DNA]</scope>
    <source>
        <strain evidence="8">CGMCC 1.11012</strain>
    </source>
</reference>
<dbReference type="PROSITE" id="PS00012">
    <property type="entry name" value="PHOSPHOPANTETHEINE"/>
    <property type="match status" value="1"/>
</dbReference>
<evidence type="ECO:0000259" key="6">
    <source>
        <dbReference type="PROSITE" id="PS50075"/>
    </source>
</evidence>
<dbReference type="InterPro" id="IPR025110">
    <property type="entry name" value="AMP-bd_C"/>
</dbReference>
<evidence type="ECO:0000256" key="4">
    <source>
        <dbReference type="ARBA" id="ARBA00022553"/>
    </source>
</evidence>
<dbReference type="Gene3D" id="3.40.50.150">
    <property type="entry name" value="Vaccinia Virus protein VP39"/>
    <property type="match status" value="1"/>
</dbReference>
<dbReference type="OrthoDB" id="9765680at2"/>
<dbReference type="PANTHER" id="PTHR44845">
    <property type="entry name" value="CARRIER DOMAIN-CONTAINING PROTEIN"/>
    <property type="match status" value="1"/>
</dbReference>
<dbReference type="InterPro" id="IPR009081">
    <property type="entry name" value="PP-bd_ACP"/>
</dbReference>
<keyword evidence="4" id="KW-0597">Phosphoprotein</keyword>
<comment type="similarity">
    <text evidence="2">Belongs to the ATP-dependent AMP-binding enzyme family.</text>
</comment>
<dbReference type="GO" id="GO:0016740">
    <property type="term" value="F:transferase activity"/>
    <property type="evidence" value="ECO:0007669"/>
    <property type="project" value="UniProtKB-KW"/>
</dbReference>
<evidence type="ECO:0000313" key="7">
    <source>
        <dbReference type="EMBL" id="SDH78429.1"/>
    </source>
</evidence>
<evidence type="ECO:0000256" key="2">
    <source>
        <dbReference type="ARBA" id="ARBA00006432"/>
    </source>
</evidence>
<evidence type="ECO:0000256" key="5">
    <source>
        <dbReference type="ARBA" id="ARBA00022679"/>
    </source>
</evidence>
<proteinExistence type="inferred from homology"/>
<feature type="domain" description="Carrier" evidence="6">
    <location>
        <begin position="1046"/>
        <end position="1119"/>
    </location>
</feature>
<protein>
    <submittedName>
        <fullName evidence="7">Amino acid adenylation domain-containing protein/thioester reductase domain-containing protein</fullName>
    </submittedName>
</protein>
<dbReference type="Pfam" id="PF00550">
    <property type="entry name" value="PP-binding"/>
    <property type="match status" value="1"/>
</dbReference>
<dbReference type="InterPro" id="IPR013120">
    <property type="entry name" value="FAR_NAD-bd"/>
</dbReference>
<dbReference type="Gene3D" id="3.40.50.720">
    <property type="entry name" value="NAD(P)-binding Rossmann-like Domain"/>
    <property type="match status" value="1"/>
</dbReference>
<dbReference type="Gene3D" id="1.10.1200.10">
    <property type="entry name" value="ACP-like"/>
    <property type="match status" value="1"/>
</dbReference>
<evidence type="ECO:0000256" key="1">
    <source>
        <dbReference type="ARBA" id="ARBA00001957"/>
    </source>
</evidence>
<dbReference type="GO" id="GO:0009403">
    <property type="term" value="P:toxin biosynthetic process"/>
    <property type="evidence" value="ECO:0007669"/>
    <property type="project" value="UniProtKB-ARBA"/>
</dbReference>